<evidence type="ECO:0000256" key="3">
    <source>
        <dbReference type="ARBA" id="ARBA00022475"/>
    </source>
</evidence>
<dbReference type="OrthoDB" id="202076at2157"/>
<comment type="caution">
    <text evidence="8">The sequence shown here is derived from an EMBL/GenBank/DDBJ whole genome shotgun (WGS) entry which is preliminary data.</text>
</comment>
<dbReference type="PANTHER" id="PTHR30250">
    <property type="entry name" value="PST FAMILY PREDICTED COLANIC ACID TRANSPORTER"/>
    <property type="match status" value="1"/>
</dbReference>
<feature type="transmembrane region" description="Helical" evidence="7">
    <location>
        <begin position="134"/>
        <end position="155"/>
    </location>
</feature>
<keyword evidence="3" id="KW-1003">Cell membrane</keyword>
<comment type="subcellular location">
    <subcellularLocation>
        <location evidence="1">Cell membrane</location>
        <topology evidence="1">Multi-pass membrane protein</topology>
    </subcellularLocation>
</comment>
<evidence type="ECO:0000256" key="1">
    <source>
        <dbReference type="ARBA" id="ARBA00004651"/>
    </source>
</evidence>
<sequence length="505" mass="54687">MIDRVKAAVLAVIRTLRPSGSLSSQTVKSAVWSVGINVGARGLQLIMMIVLARLLTPRDIGLMGLALVTYSALSRFSRLGISRALVQRPEANVDEYLDTTWMMQIARSVLIAAILFFSAPFAAGFFDEPAVEPILQAIALSPLITGFFNPSIVYFEKSLELHKKFVFDMSGAITKFVIAVVLAFILESVWAFVYGYLAADVAKLIASYALDDRRPGLSFDREQAWELFGYGKWVTATSAISFLLVSGDDWLIGWLMSTAVLGYYQMGYRLGKTPPLELSRSLSTVMFPMFSKLQTDSEALANAVNKTIRILSFVSFPAAAGIVLTAPSFVRAFLGPQWLPIIPVMQIVAVYGAFSALTSTFNEVWNATGHPDYNTKINFARLVVTGAVIYPATTAYGIVGTVSAIAGIYVLLIVPVKTHLAVKSIGGTHRRFIIELAYPVFASVAMGAALYFLRPALSGLPAIAEFACLVVAGVVVYVSAVAVVESLSTWKIRSDLEAVLGAVRS</sequence>
<dbReference type="AlphaFoldDB" id="M0D740"/>
<comment type="similarity">
    <text evidence="2">Belongs to the polysaccharide synthase family.</text>
</comment>
<organism evidence="8 9">
    <name type="scientific">Halogeometricum pallidum JCM 14848</name>
    <dbReference type="NCBI Taxonomy" id="1227487"/>
    <lineage>
        <taxon>Archaea</taxon>
        <taxon>Methanobacteriati</taxon>
        <taxon>Methanobacteriota</taxon>
        <taxon>Stenosarchaea group</taxon>
        <taxon>Halobacteria</taxon>
        <taxon>Halobacteriales</taxon>
        <taxon>Haloferacaceae</taxon>
        <taxon>Halogeometricum</taxon>
    </lineage>
</organism>
<feature type="transmembrane region" description="Helical" evidence="7">
    <location>
        <begin position="459"/>
        <end position="484"/>
    </location>
</feature>
<gene>
    <name evidence="8" type="ORF">C474_13056</name>
</gene>
<dbReference type="eggNOG" id="arCOG02209">
    <property type="taxonomic scope" value="Archaea"/>
</dbReference>
<proteinExistence type="inferred from homology"/>
<evidence type="ECO:0000256" key="4">
    <source>
        <dbReference type="ARBA" id="ARBA00022692"/>
    </source>
</evidence>
<dbReference type="GO" id="GO:0005886">
    <property type="term" value="C:plasma membrane"/>
    <property type="evidence" value="ECO:0007669"/>
    <property type="project" value="UniProtKB-SubCell"/>
</dbReference>
<keyword evidence="6 7" id="KW-0472">Membrane</keyword>
<protein>
    <submittedName>
        <fullName evidence="8">Export protein</fullName>
    </submittedName>
</protein>
<dbReference type="RefSeq" id="WP_008387404.1">
    <property type="nucleotide sequence ID" value="NZ_AOIV01000027.1"/>
</dbReference>
<keyword evidence="9" id="KW-1185">Reference proteome</keyword>
<feature type="transmembrane region" description="Helical" evidence="7">
    <location>
        <begin position="105"/>
        <end position="122"/>
    </location>
</feature>
<evidence type="ECO:0000313" key="9">
    <source>
        <dbReference type="Proteomes" id="UP000011513"/>
    </source>
</evidence>
<dbReference type="CDD" id="cd13127">
    <property type="entry name" value="MATE_tuaB_like"/>
    <property type="match status" value="1"/>
</dbReference>
<accession>M0D740</accession>
<feature type="transmembrane region" description="Helical" evidence="7">
    <location>
        <begin position="388"/>
        <end position="412"/>
    </location>
</feature>
<dbReference type="InParanoid" id="M0D740"/>
<dbReference type="PANTHER" id="PTHR30250:SF10">
    <property type="entry name" value="LIPOPOLYSACCHARIDE BIOSYNTHESIS PROTEIN WZXC"/>
    <property type="match status" value="1"/>
</dbReference>
<evidence type="ECO:0000256" key="2">
    <source>
        <dbReference type="ARBA" id="ARBA00007430"/>
    </source>
</evidence>
<keyword evidence="5 7" id="KW-1133">Transmembrane helix</keyword>
<evidence type="ECO:0000256" key="5">
    <source>
        <dbReference type="ARBA" id="ARBA00022989"/>
    </source>
</evidence>
<dbReference type="InterPro" id="IPR050833">
    <property type="entry name" value="Poly_Biosynth_Transport"/>
</dbReference>
<name>M0D740_HALPD</name>
<reference evidence="8 9" key="1">
    <citation type="journal article" date="2014" name="PLoS Genet.">
        <title>Phylogenetically driven sequencing of extremely halophilic archaea reveals strategies for static and dynamic osmo-response.</title>
        <authorList>
            <person name="Becker E.A."/>
            <person name="Seitzer P.M."/>
            <person name="Tritt A."/>
            <person name="Larsen D."/>
            <person name="Krusor M."/>
            <person name="Yao A.I."/>
            <person name="Wu D."/>
            <person name="Madern D."/>
            <person name="Eisen J.A."/>
            <person name="Darling A.E."/>
            <person name="Facciotti M.T."/>
        </authorList>
    </citation>
    <scope>NUCLEOTIDE SEQUENCE [LARGE SCALE GENOMIC DNA]</scope>
    <source>
        <strain evidence="8 9">JCM 14848</strain>
    </source>
</reference>
<evidence type="ECO:0000256" key="7">
    <source>
        <dbReference type="SAM" id="Phobius"/>
    </source>
</evidence>
<feature type="transmembrane region" description="Helical" evidence="7">
    <location>
        <begin position="251"/>
        <end position="271"/>
    </location>
</feature>
<feature type="transmembrane region" description="Helical" evidence="7">
    <location>
        <begin position="310"/>
        <end position="330"/>
    </location>
</feature>
<evidence type="ECO:0000256" key="6">
    <source>
        <dbReference type="ARBA" id="ARBA00023136"/>
    </source>
</evidence>
<dbReference type="Pfam" id="PF13440">
    <property type="entry name" value="Polysacc_synt_3"/>
    <property type="match status" value="1"/>
</dbReference>
<evidence type="ECO:0000313" key="8">
    <source>
        <dbReference type="EMBL" id="ELZ29964.1"/>
    </source>
</evidence>
<feature type="transmembrane region" description="Helical" evidence="7">
    <location>
        <begin position="176"/>
        <end position="197"/>
    </location>
</feature>
<feature type="transmembrane region" description="Helical" evidence="7">
    <location>
        <begin position="432"/>
        <end position="453"/>
    </location>
</feature>
<dbReference type="EMBL" id="AOIV01000027">
    <property type="protein sequence ID" value="ELZ29964.1"/>
    <property type="molecule type" value="Genomic_DNA"/>
</dbReference>
<keyword evidence="4 7" id="KW-0812">Transmembrane</keyword>
<dbReference type="Proteomes" id="UP000011513">
    <property type="component" value="Unassembled WGS sequence"/>
</dbReference>